<evidence type="ECO:0000313" key="2">
    <source>
        <dbReference type="EMBL" id="CAK4033595.1"/>
    </source>
</evidence>
<gene>
    <name evidence="2" type="ORF">LECACI_7A008753</name>
</gene>
<accession>A0AAI9EEX5</accession>
<organism evidence="2 3">
    <name type="scientific">Lecanosticta acicola</name>
    <dbReference type="NCBI Taxonomy" id="111012"/>
    <lineage>
        <taxon>Eukaryota</taxon>
        <taxon>Fungi</taxon>
        <taxon>Dikarya</taxon>
        <taxon>Ascomycota</taxon>
        <taxon>Pezizomycotina</taxon>
        <taxon>Dothideomycetes</taxon>
        <taxon>Dothideomycetidae</taxon>
        <taxon>Mycosphaerellales</taxon>
        <taxon>Mycosphaerellaceae</taxon>
        <taxon>Lecanosticta</taxon>
    </lineage>
</organism>
<feature type="domain" description="Heterokaryon incompatibility" evidence="1">
    <location>
        <begin position="42"/>
        <end position="193"/>
    </location>
</feature>
<sequence>MADVYAPLARDTIRLLNLGPGSKDDPLCCDLIDATLGSGRPYETMSYLWASGSEREEMRVGAKGSLSITTSAANALRRLRFPDQVRTLWMDQVCINQSDLSERSQQVGIMHRVYSHAVRVLMYLGSDPDQMAPSAKGFIAELQSRWDRPARYRYSDEQTMREERLPAPDSIKWKAYKTLMGLQYFKRVWMLQEVMLSKAAVAFWGEAEMLWIHIARVAAFGQASPDLSPEFAVEEDCTMVHQMLASEDEEARRLKWRIGLLSYRQAADPRDKIFAVMNLVSDQERSGFQADYTMATVDVYKKAAEHIIFNLDRSLDVLQNAGITSHHPIFKGERWPSWVPRWGDTDYSFICGIEPGHFLPCNGMPLDASLDLDNPDNLCVKGVEVGRIQHLEPRFPAKELEVFDGLWELTRL</sequence>
<keyword evidence="3" id="KW-1185">Reference proteome</keyword>
<comment type="caution">
    <text evidence="2">The sequence shown here is derived from an EMBL/GenBank/DDBJ whole genome shotgun (WGS) entry which is preliminary data.</text>
</comment>
<name>A0AAI9EEX5_9PEZI</name>
<dbReference type="Pfam" id="PF06985">
    <property type="entry name" value="HET"/>
    <property type="match status" value="1"/>
</dbReference>
<dbReference type="EMBL" id="CAVMBE010000089">
    <property type="protein sequence ID" value="CAK4033595.1"/>
    <property type="molecule type" value="Genomic_DNA"/>
</dbReference>
<evidence type="ECO:0000259" key="1">
    <source>
        <dbReference type="Pfam" id="PF06985"/>
    </source>
</evidence>
<reference evidence="2" key="1">
    <citation type="submission" date="2023-11" db="EMBL/GenBank/DDBJ databases">
        <authorList>
            <person name="Alioto T."/>
            <person name="Alioto T."/>
            <person name="Gomez Garrido J."/>
        </authorList>
    </citation>
    <scope>NUCLEOTIDE SEQUENCE</scope>
</reference>
<dbReference type="InterPro" id="IPR010730">
    <property type="entry name" value="HET"/>
</dbReference>
<dbReference type="PANTHER" id="PTHR24148:SF64">
    <property type="entry name" value="HETEROKARYON INCOMPATIBILITY DOMAIN-CONTAINING PROTEIN"/>
    <property type="match status" value="1"/>
</dbReference>
<proteinExistence type="predicted"/>
<dbReference type="AlphaFoldDB" id="A0AAI9EEX5"/>
<evidence type="ECO:0000313" key="3">
    <source>
        <dbReference type="Proteomes" id="UP001296104"/>
    </source>
</evidence>
<dbReference type="PANTHER" id="PTHR24148">
    <property type="entry name" value="ANKYRIN REPEAT DOMAIN-CONTAINING PROTEIN 39 HOMOLOG-RELATED"/>
    <property type="match status" value="1"/>
</dbReference>
<protein>
    <recommendedName>
        <fullName evidence="1">Heterokaryon incompatibility domain-containing protein</fullName>
    </recommendedName>
</protein>
<dbReference type="Proteomes" id="UP001296104">
    <property type="component" value="Unassembled WGS sequence"/>
</dbReference>
<dbReference type="InterPro" id="IPR052895">
    <property type="entry name" value="HetReg/Transcr_Mod"/>
</dbReference>